<reference evidence="3 4" key="1">
    <citation type="submission" date="2018-07" db="EMBL/GenBank/DDBJ databases">
        <title>Complete Genome and Methylome Analysis of Deinococcus wulumuqiensis NEB 479.</title>
        <authorList>
            <person name="Fomenkov A."/>
            <person name="Luyten Y."/>
            <person name="Vincze T."/>
            <person name="Anton B.P."/>
            <person name="Clark T."/>
            <person name="Roberts R.J."/>
            <person name="Morgan R.D."/>
        </authorList>
    </citation>
    <scope>NUCLEOTIDE SEQUENCE [LARGE SCALE GENOMIC DNA]</scope>
    <source>
        <strain evidence="3 4">NEB 479</strain>
    </source>
</reference>
<dbReference type="KEGG" id="dwu:DVJ83_08790"/>
<dbReference type="EMBL" id="CP031158">
    <property type="protein sequence ID" value="AXG99230.1"/>
    <property type="molecule type" value="Genomic_DNA"/>
</dbReference>
<sequence>MGGQAAPMRTVLLSAVLGLAALGLPAQAQTLSVNIDASVRFPAVAQTAASLLNLLSQGVQVTFLTPTSQPAATVTRTGGIQVHSSVPSAANPRDAAPTLTQVQVSTPIPGTTQTVKEVYPLAQPIKPGQPISAQSIVVRAADGQPQPLTSVMGRQAAWAKARGLQKKPGQMPPGQLKQLCKKEPRNALCAAPTKPGGTQPGGKGKS</sequence>
<name>A0A345IHQ8_9DEIO</name>
<evidence type="ECO:0000256" key="2">
    <source>
        <dbReference type="SAM" id="SignalP"/>
    </source>
</evidence>
<evidence type="ECO:0000256" key="1">
    <source>
        <dbReference type="SAM" id="MobiDB-lite"/>
    </source>
</evidence>
<feature type="region of interest" description="Disordered" evidence="1">
    <location>
        <begin position="186"/>
        <end position="206"/>
    </location>
</feature>
<evidence type="ECO:0000313" key="3">
    <source>
        <dbReference type="EMBL" id="AXG99230.1"/>
    </source>
</evidence>
<dbReference type="STRING" id="1288484.GCA_000348665_02294"/>
<accession>A0A345IHQ8</accession>
<feature type="signal peptide" evidence="2">
    <location>
        <begin position="1"/>
        <end position="28"/>
    </location>
</feature>
<organism evidence="3 4">
    <name type="scientific">Deinococcus wulumuqiensis</name>
    <dbReference type="NCBI Taxonomy" id="980427"/>
    <lineage>
        <taxon>Bacteria</taxon>
        <taxon>Thermotogati</taxon>
        <taxon>Deinococcota</taxon>
        <taxon>Deinococci</taxon>
        <taxon>Deinococcales</taxon>
        <taxon>Deinococcaceae</taxon>
        <taxon>Deinococcus</taxon>
    </lineage>
</organism>
<proteinExistence type="predicted"/>
<dbReference type="Proteomes" id="UP000253744">
    <property type="component" value="Chromosome"/>
</dbReference>
<dbReference type="AlphaFoldDB" id="A0A345IHQ8"/>
<protein>
    <recommendedName>
        <fullName evidence="5">PASTA domain-containing protein</fullName>
    </recommendedName>
</protein>
<gene>
    <name evidence="3" type="ORF">DVJ83_08790</name>
</gene>
<feature type="chain" id="PRO_5016931695" description="PASTA domain-containing protein" evidence="2">
    <location>
        <begin position="29"/>
        <end position="206"/>
    </location>
</feature>
<evidence type="ECO:0000313" key="4">
    <source>
        <dbReference type="Proteomes" id="UP000253744"/>
    </source>
</evidence>
<keyword evidence="2" id="KW-0732">Signal</keyword>
<evidence type="ECO:0008006" key="5">
    <source>
        <dbReference type="Google" id="ProtNLM"/>
    </source>
</evidence>